<dbReference type="Gene3D" id="2.30.110.10">
    <property type="entry name" value="Electron Transport, Fmn-binding Protein, Chain A"/>
    <property type="match status" value="1"/>
</dbReference>
<dbReference type="InterPro" id="IPR007396">
    <property type="entry name" value="TR_PAI2-type"/>
</dbReference>
<dbReference type="PANTHER" id="PTHR35802">
    <property type="entry name" value="PROTEASE SYNTHASE AND SPORULATION PROTEIN PAI 2"/>
    <property type="match status" value="1"/>
</dbReference>
<dbReference type="PIRSF" id="PIRSF010372">
    <property type="entry name" value="PaiB"/>
    <property type="match status" value="1"/>
</dbReference>
<dbReference type="Proteomes" id="UP001595579">
    <property type="component" value="Unassembled WGS sequence"/>
</dbReference>
<dbReference type="Pfam" id="PF04299">
    <property type="entry name" value="FMN_bind_2"/>
    <property type="match status" value="1"/>
</dbReference>
<dbReference type="PANTHER" id="PTHR35802:SF1">
    <property type="entry name" value="PROTEASE SYNTHASE AND SPORULATION PROTEIN PAI 2"/>
    <property type="match status" value="1"/>
</dbReference>
<name>A0ABV7LX11_9GAMM</name>
<sequence length="204" mass="22861">MTHIPPSMAMRQEQALALIEEFSFGVLVSEGLQATHLPFLLNRNEGEHGTLYGHLARANPHWRGLDGQRVLTIFNGPHAYISPTWYAQKPAVPTWNYAVVHIEGTLELLDSSVTHEILDKTLAKYEPALLDDPETLSDALRDKLLPAIVGFRIRIHEIHGKAKLGQHRSQEDQAGVAAGLCDSNNPQARQLWRYMQSISLDTEE</sequence>
<dbReference type="RefSeq" id="WP_386776926.1">
    <property type="nucleotide sequence ID" value="NZ_JBHRUG010000048.1"/>
</dbReference>
<organism evidence="1 2">
    <name type="scientific">Litchfieldella rifensis</name>
    <dbReference type="NCBI Taxonomy" id="762643"/>
    <lineage>
        <taxon>Bacteria</taxon>
        <taxon>Pseudomonadati</taxon>
        <taxon>Pseudomonadota</taxon>
        <taxon>Gammaproteobacteria</taxon>
        <taxon>Oceanospirillales</taxon>
        <taxon>Halomonadaceae</taxon>
        <taxon>Litchfieldella</taxon>
    </lineage>
</organism>
<dbReference type="EMBL" id="JBHRUG010000048">
    <property type="protein sequence ID" value="MFC3286150.1"/>
    <property type="molecule type" value="Genomic_DNA"/>
</dbReference>
<accession>A0ABV7LX11</accession>
<reference evidence="2" key="1">
    <citation type="journal article" date="2019" name="Int. J. Syst. Evol. Microbiol.">
        <title>The Global Catalogue of Microorganisms (GCM) 10K type strain sequencing project: providing services to taxonomists for standard genome sequencing and annotation.</title>
        <authorList>
            <consortium name="The Broad Institute Genomics Platform"/>
            <consortium name="The Broad Institute Genome Sequencing Center for Infectious Disease"/>
            <person name="Wu L."/>
            <person name="Ma J."/>
        </authorList>
    </citation>
    <scope>NUCLEOTIDE SEQUENCE [LARGE SCALE GENOMIC DNA]</scope>
    <source>
        <strain evidence="2">CECT 7698</strain>
    </source>
</reference>
<comment type="caution">
    <text evidence="1">The sequence shown here is derived from an EMBL/GenBank/DDBJ whole genome shotgun (WGS) entry which is preliminary data.</text>
</comment>
<keyword evidence="2" id="KW-1185">Reference proteome</keyword>
<proteinExistence type="predicted"/>
<gene>
    <name evidence="1" type="ORF">ACFOEV_21335</name>
</gene>
<dbReference type="InterPro" id="IPR012349">
    <property type="entry name" value="Split_barrel_FMN-bd"/>
</dbReference>
<evidence type="ECO:0000313" key="2">
    <source>
        <dbReference type="Proteomes" id="UP001595579"/>
    </source>
</evidence>
<evidence type="ECO:0000313" key="1">
    <source>
        <dbReference type="EMBL" id="MFC3286150.1"/>
    </source>
</evidence>
<protein>
    <submittedName>
        <fullName evidence="1">FMN-binding negative transcriptional regulator</fullName>
    </submittedName>
</protein>
<dbReference type="SUPFAM" id="SSF50475">
    <property type="entry name" value="FMN-binding split barrel"/>
    <property type="match status" value="1"/>
</dbReference>